<organism evidence="1 2">
    <name type="scientific">Eumeta variegata</name>
    <name type="common">Bagworm moth</name>
    <name type="synonym">Eumeta japonica</name>
    <dbReference type="NCBI Taxonomy" id="151549"/>
    <lineage>
        <taxon>Eukaryota</taxon>
        <taxon>Metazoa</taxon>
        <taxon>Ecdysozoa</taxon>
        <taxon>Arthropoda</taxon>
        <taxon>Hexapoda</taxon>
        <taxon>Insecta</taxon>
        <taxon>Pterygota</taxon>
        <taxon>Neoptera</taxon>
        <taxon>Endopterygota</taxon>
        <taxon>Lepidoptera</taxon>
        <taxon>Glossata</taxon>
        <taxon>Ditrysia</taxon>
        <taxon>Tineoidea</taxon>
        <taxon>Psychidae</taxon>
        <taxon>Oiketicinae</taxon>
        <taxon>Eumeta</taxon>
    </lineage>
</organism>
<dbReference type="EMBL" id="BGZK01000163">
    <property type="protein sequence ID" value="GBP24591.1"/>
    <property type="molecule type" value="Genomic_DNA"/>
</dbReference>
<dbReference type="Proteomes" id="UP000299102">
    <property type="component" value="Unassembled WGS sequence"/>
</dbReference>
<comment type="caution">
    <text evidence="1">The sequence shown here is derived from an EMBL/GenBank/DDBJ whole genome shotgun (WGS) entry which is preliminary data.</text>
</comment>
<accession>A0A4C1UDR4</accession>
<protein>
    <submittedName>
        <fullName evidence="1">Uncharacterized protein</fullName>
    </submittedName>
</protein>
<evidence type="ECO:0000313" key="1">
    <source>
        <dbReference type="EMBL" id="GBP24591.1"/>
    </source>
</evidence>
<keyword evidence="2" id="KW-1185">Reference proteome</keyword>
<dbReference type="AlphaFoldDB" id="A0A4C1UDR4"/>
<sequence length="102" mass="11436">MLNINVIEEFQARLLSFYTLRSFHALLLIAPLQAFHAMLNINVIEGFQARLLSILSAVFPRIVGLIAPLQAFHAMLNINVIEEFPGSLKLSILLRPFHALLG</sequence>
<proteinExistence type="predicted"/>
<evidence type="ECO:0000313" key="2">
    <source>
        <dbReference type="Proteomes" id="UP000299102"/>
    </source>
</evidence>
<name>A0A4C1UDR4_EUMVA</name>
<gene>
    <name evidence="1" type="ORF">EVAR_79500_1</name>
</gene>
<reference evidence="1 2" key="1">
    <citation type="journal article" date="2019" name="Commun. Biol.">
        <title>The bagworm genome reveals a unique fibroin gene that provides high tensile strength.</title>
        <authorList>
            <person name="Kono N."/>
            <person name="Nakamura H."/>
            <person name="Ohtoshi R."/>
            <person name="Tomita M."/>
            <person name="Numata K."/>
            <person name="Arakawa K."/>
        </authorList>
    </citation>
    <scope>NUCLEOTIDE SEQUENCE [LARGE SCALE GENOMIC DNA]</scope>
</reference>